<keyword evidence="1" id="KW-0812">Transmembrane</keyword>
<evidence type="ECO:0000256" key="1">
    <source>
        <dbReference type="SAM" id="Phobius"/>
    </source>
</evidence>
<proteinExistence type="predicted"/>
<dbReference type="EnsemblMetazoa" id="GBRI016816-RA">
    <property type="protein sequence ID" value="GBRI016816-PA"/>
    <property type="gene ID" value="GBRI016816"/>
</dbReference>
<feature type="transmembrane region" description="Helical" evidence="1">
    <location>
        <begin position="54"/>
        <end position="73"/>
    </location>
</feature>
<protein>
    <submittedName>
        <fullName evidence="2">Uncharacterized protein</fullName>
    </submittedName>
</protein>
<name>A0A1A9WEL5_9MUSC</name>
<keyword evidence="3" id="KW-1185">Reference proteome</keyword>
<keyword evidence="1" id="KW-0472">Membrane</keyword>
<keyword evidence="1" id="KW-1133">Transmembrane helix</keyword>
<dbReference type="AlphaFoldDB" id="A0A1A9WEL5"/>
<reference evidence="2" key="2">
    <citation type="submission" date="2020-05" db="UniProtKB">
        <authorList>
            <consortium name="EnsemblMetazoa"/>
        </authorList>
    </citation>
    <scope>IDENTIFICATION</scope>
    <source>
        <strain evidence="2">IAEA</strain>
    </source>
</reference>
<sequence length="144" mass="16246">MANITYHREFSELSPVLYTSLSNHIPPESNDDSVLILWDDHHHSHYNIFEYHDAATILIMIVAWFLLILGLTLCCCSQCINGALGGLSKRISNEAVDNSNSNSNRNVCITIPECDQSKFNNTLKVCPKYKDKKLSTGKKMKKTV</sequence>
<evidence type="ECO:0000313" key="2">
    <source>
        <dbReference type="EnsemblMetazoa" id="GBRI016816-PA"/>
    </source>
</evidence>
<organism evidence="2 3">
    <name type="scientific">Glossina brevipalpis</name>
    <dbReference type="NCBI Taxonomy" id="37001"/>
    <lineage>
        <taxon>Eukaryota</taxon>
        <taxon>Metazoa</taxon>
        <taxon>Ecdysozoa</taxon>
        <taxon>Arthropoda</taxon>
        <taxon>Hexapoda</taxon>
        <taxon>Insecta</taxon>
        <taxon>Pterygota</taxon>
        <taxon>Neoptera</taxon>
        <taxon>Endopterygota</taxon>
        <taxon>Diptera</taxon>
        <taxon>Brachycera</taxon>
        <taxon>Muscomorpha</taxon>
        <taxon>Hippoboscoidea</taxon>
        <taxon>Glossinidae</taxon>
        <taxon>Glossina</taxon>
    </lineage>
</organism>
<accession>A0A1A9WEL5</accession>
<dbReference type="VEuPathDB" id="VectorBase:GBRI016816"/>
<dbReference type="Proteomes" id="UP000091820">
    <property type="component" value="Unassembled WGS sequence"/>
</dbReference>
<reference evidence="3" key="1">
    <citation type="submission" date="2014-03" db="EMBL/GenBank/DDBJ databases">
        <authorList>
            <person name="Aksoy S."/>
            <person name="Warren W."/>
            <person name="Wilson R.K."/>
        </authorList>
    </citation>
    <scope>NUCLEOTIDE SEQUENCE [LARGE SCALE GENOMIC DNA]</scope>
    <source>
        <strain evidence="3">IAEA</strain>
    </source>
</reference>
<evidence type="ECO:0000313" key="3">
    <source>
        <dbReference type="Proteomes" id="UP000091820"/>
    </source>
</evidence>